<evidence type="ECO:0000256" key="2">
    <source>
        <dbReference type="PIRNR" id="PIRNR037514"/>
    </source>
</evidence>
<dbReference type="AlphaFoldDB" id="A0AAN6M5M2"/>
<comment type="similarity">
    <text evidence="1 2">Belongs to the Rab GDI family.</text>
</comment>
<dbReference type="GO" id="GO:0005829">
    <property type="term" value="C:cytosol"/>
    <property type="evidence" value="ECO:0007669"/>
    <property type="project" value="TreeGrafter"/>
</dbReference>
<protein>
    <recommendedName>
        <fullName evidence="2">Rab proteins geranylgeranyltransferase</fullName>
    </recommendedName>
</protein>
<comment type="caution">
    <text evidence="3">The sequence shown here is derived from an EMBL/GenBank/DDBJ whole genome shotgun (WGS) entry which is preliminary data.</text>
</comment>
<proteinExistence type="inferred from homology"/>
<dbReference type="Gene3D" id="3.50.50.60">
    <property type="entry name" value="FAD/NAD(P)-binding domain"/>
    <property type="match status" value="1"/>
</dbReference>
<dbReference type="Proteomes" id="UP001280581">
    <property type="component" value="Unassembled WGS sequence"/>
</dbReference>
<gene>
    <name evidence="3" type="ORF">GRF29_19g3011289</name>
</gene>
<accession>A0AAN6M5M2</accession>
<dbReference type="GO" id="GO:0005634">
    <property type="term" value="C:nucleus"/>
    <property type="evidence" value="ECO:0007669"/>
    <property type="project" value="TreeGrafter"/>
</dbReference>
<dbReference type="PANTHER" id="PTHR11787">
    <property type="entry name" value="RAB GDP-DISSOCIATION INHIBITOR"/>
    <property type="match status" value="1"/>
</dbReference>
<dbReference type="GO" id="GO:0016192">
    <property type="term" value="P:vesicle-mediated transport"/>
    <property type="evidence" value="ECO:0007669"/>
    <property type="project" value="TreeGrafter"/>
</dbReference>
<dbReference type="GO" id="GO:0007264">
    <property type="term" value="P:small GTPase-mediated signal transduction"/>
    <property type="evidence" value="ECO:0007669"/>
    <property type="project" value="UniProtKB-UniRule"/>
</dbReference>
<organism evidence="3 4">
    <name type="scientific">Pseudopithomyces chartarum</name>
    <dbReference type="NCBI Taxonomy" id="1892770"/>
    <lineage>
        <taxon>Eukaryota</taxon>
        <taxon>Fungi</taxon>
        <taxon>Dikarya</taxon>
        <taxon>Ascomycota</taxon>
        <taxon>Pezizomycotina</taxon>
        <taxon>Dothideomycetes</taxon>
        <taxon>Pleosporomycetidae</taxon>
        <taxon>Pleosporales</taxon>
        <taxon>Massarineae</taxon>
        <taxon>Didymosphaeriaceae</taxon>
        <taxon>Pseudopithomyces</taxon>
    </lineage>
</organism>
<sequence>MDTLDNTDWDVVIAGTGLQQSLLALALSRSGKNILHVDENPYYSGAAASFSVQEAEEWAARSHIGAGAFRDAFSAASTHEPELAGSDSNGLSRRPGRHYNLALAPEIIYSGSAFRRYLVTSQAHHQVGFLPVGSWWVYTPHEDATGSFEKVPNTREDLFGNDTLDFAAKRRLVKVLRFIVDHDNDDEKSKWEEYRNTPFSTFLSEVFKAPASLFVPLHALTLSTQTLESMTTEYALPRIARHLRSIGTLGKFSALIPKYGGLDEFCQVACRACAVGGGVYVLGKGLSASADSISTVQVPLEGKQENASADVTSPASTPSVAADAAVIETALQPDQADQRPRMKLRLKDDETITARWVVSESSSQQSGDALCKSIAIVSSPLSKLFPPVVIDEKPFQPGSAILVFPSGSLELLGYQNLPPVHIHAHSSESGECPTGQSVLYASTSLCGKDGFELLKQATSRLLAGIDDSPIPTILWSMQYEQRASPSVDPLPLPDGASDHFLGLSPAPLDLAVDDDVFDRVREIWQTITSEDPEQFLAFKNRETEDDDDL</sequence>
<dbReference type="SUPFAM" id="SSF51905">
    <property type="entry name" value="FAD/NAD(P)-binding domain"/>
    <property type="match status" value="1"/>
</dbReference>
<dbReference type="PIRSF" id="PIRSF037514">
    <property type="entry name" value="Rab_ger_ger_transf_A_fun"/>
    <property type="match status" value="1"/>
</dbReference>
<keyword evidence="4" id="KW-1185">Reference proteome</keyword>
<dbReference type="InterPro" id="IPR036188">
    <property type="entry name" value="FAD/NAD-bd_sf"/>
</dbReference>
<dbReference type="InterPro" id="IPR017230">
    <property type="entry name" value="Mrs6"/>
</dbReference>
<dbReference type="InterPro" id="IPR018203">
    <property type="entry name" value="GDP_dissociation_inhibitor"/>
</dbReference>
<reference evidence="3 4" key="1">
    <citation type="submission" date="2021-02" db="EMBL/GenBank/DDBJ databases">
        <title>Genome assembly of Pseudopithomyces chartarum.</title>
        <authorList>
            <person name="Jauregui R."/>
            <person name="Singh J."/>
            <person name="Voisey C."/>
        </authorList>
    </citation>
    <scope>NUCLEOTIDE SEQUENCE [LARGE SCALE GENOMIC DNA]</scope>
    <source>
        <strain evidence="3 4">AGR01</strain>
    </source>
</reference>
<dbReference type="Gene3D" id="1.10.405.10">
    <property type="entry name" value="Guanine Nucleotide Dissociation Inhibitor, domain 1"/>
    <property type="match status" value="1"/>
</dbReference>
<name>A0AAN6M5M2_9PLEO</name>
<dbReference type="Gene3D" id="3.30.519.10">
    <property type="entry name" value="Guanine Nucleotide Dissociation Inhibitor, domain 2"/>
    <property type="match status" value="1"/>
</dbReference>
<dbReference type="GO" id="GO:0005968">
    <property type="term" value="C:Rab-protein geranylgeranyltransferase complex"/>
    <property type="evidence" value="ECO:0007669"/>
    <property type="project" value="TreeGrafter"/>
</dbReference>
<dbReference type="GO" id="GO:0005092">
    <property type="term" value="F:GDP-dissociation inhibitor activity"/>
    <property type="evidence" value="ECO:0007669"/>
    <property type="project" value="UniProtKB-UniRule"/>
</dbReference>
<evidence type="ECO:0000313" key="4">
    <source>
        <dbReference type="Proteomes" id="UP001280581"/>
    </source>
</evidence>
<evidence type="ECO:0000256" key="1">
    <source>
        <dbReference type="ARBA" id="ARBA00005593"/>
    </source>
</evidence>
<dbReference type="EMBL" id="WVTA01000003">
    <property type="protein sequence ID" value="KAK3215367.1"/>
    <property type="molecule type" value="Genomic_DNA"/>
</dbReference>
<dbReference type="PRINTS" id="PR00891">
    <property type="entry name" value="RABGDIREP"/>
</dbReference>
<evidence type="ECO:0000313" key="3">
    <source>
        <dbReference type="EMBL" id="KAK3215367.1"/>
    </source>
</evidence>
<dbReference type="Pfam" id="PF00996">
    <property type="entry name" value="GDI"/>
    <property type="match status" value="2"/>
</dbReference>
<dbReference type="PANTHER" id="PTHR11787:SF4">
    <property type="entry name" value="CHM, RAB ESCORT PROTEIN 1"/>
    <property type="match status" value="1"/>
</dbReference>
<dbReference type="SUPFAM" id="SSF54373">
    <property type="entry name" value="FAD-linked reductases, C-terminal domain"/>
    <property type="match status" value="1"/>
</dbReference>